<accession>A0A9D1NRU3</accession>
<organism evidence="9 10">
    <name type="scientific">Candidatus Faeciplasma avium</name>
    <dbReference type="NCBI Taxonomy" id="2840798"/>
    <lineage>
        <taxon>Bacteria</taxon>
        <taxon>Bacillati</taxon>
        <taxon>Bacillota</taxon>
        <taxon>Clostridia</taxon>
        <taxon>Eubacteriales</taxon>
        <taxon>Oscillospiraceae</taxon>
        <taxon>Oscillospiraceae incertae sedis</taxon>
        <taxon>Candidatus Faeciplasma</taxon>
    </lineage>
</organism>
<keyword evidence="2 5" id="KW-0540">Nuclease</keyword>
<dbReference type="HAMAP" id="MF_00378">
    <property type="entry name" value="Exonuc_7_L"/>
    <property type="match status" value="1"/>
</dbReference>
<evidence type="ECO:0000256" key="1">
    <source>
        <dbReference type="ARBA" id="ARBA00022490"/>
    </source>
</evidence>
<dbReference type="GO" id="GO:0003676">
    <property type="term" value="F:nucleic acid binding"/>
    <property type="evidence" value="ECO:0007669"/>
    <property type="project" value="InterPro"/>
</dbReference>
<dbReference type="PANTHER" id="PTHR30008">
    <property type="entry name" value="EXODEOXYRIBONUCLEASE 7 LARGE SUBUNIT"/>
    <property type="match status" value="1"/>
</dbReference>
<proteinExistence type="inferred from homology"/>
<feature type="domain" description="Exonuclease VII large subunit C-terminal" evidence="7">
    <location>
        <begin position="126"/>
        <end position="308"/>
    </location>
</feature>
<protein>
    <recommendedName>
        <fullName evidence="5">Exodeoxyribonuclease 7 large subunit</fullName>
        <ecNumber evidence="5">3.1.11.6</ecNumber>
    </recommendedName>
    <alternativeName>
        <fullName evidence="5">Exodeoxyribonuclease VII large subunit</fullName>
        <shortName evidence="5">Exonuclease VII large subunit</shortName>
    </alternativeName>
</protein>
<dbReference type="EC" id="3.1.11.6" evidence="5"/>
<dbReference type="GO" id="GO:0008855">
    <property type="term" value="F:exodeoxyribonuclease VII activity"/>
    <property type="evidence" value="ECO:0007669"/>
    <property type="project" value="UniProtKB-UniRule"/>
</dbReference>
<evidence type="ECO:0000256" key="2">
    <source>
        <dbReference type="ARBA" id="ARBA00022722"/>
    </source>
</evidence>
<evidence type="ECO:0000259" key="7">
    <source>
        <dbReference type="Pfam" id="PF02601"/>
    </source>
</evidence>
<dbReference type="InterPro" id="IPR003753">
    <property type="entry name" value="Exonuc_VII_L"/>
</dbReference>
<dbReference type="PANTHER" id="PTHR30008:SF0">
    <property type="entry name" value="EXODEOXYRIBONUCLEASE 7 LARGE SUBUNIT"/>
    <property type="match status" value="1"/>
</dbReference>
<comment type="subunit">
    <text evidence="5">Heterooligomer composed of large and small subunits.</text>
</comment>
<feature type="domain" description="OB-fold nucleic acid binding" evidence="8">
    <location>
        <begin position="5"/>
        <end position="99"/>
    </location>
</feature>
<dbReference type="NCBIfam" id="TIGR00237">
    <property type="entry name" value="xseA"/>
    <property type="match status" value="1"/>
</dbReference>
<dbReference type="GO" id="GO:0005737">
    <property type="term" value="C:cytoplasm"/>
    <property type="evidence" value="ECO:0007669"/>
    <property type="project" value="UniProtKB-SubCell"/>
</dbReference>
<dbReference type="InterPro" id="IPR020579">
    <property type="entry name" value="Exonuc_VII_lsu_C"/>
</dbReference>
<comment type="catalytic activity">
    <reaction evidence="5 6">
        <text>Exonucleolytic cleavage in either 5'- to 3'- or 3'- to 5'-direction to yield nucleoside 5'-phosphates.</text>
        <dbReference type="EC" id="3.1.11.6"/>
    </reaction>
</comment>
<dbReference type="Pfam" id="PF02601">
    <property type="entry name" value="Exonuc_VII_L"/>
    <property type="match status" value="1"/>
</dbReference>
<dbReference type="Pfam" id="PF13742">
    <property type="entry name" value="tRNA_anti_2"/>
    <property type="match status" value="1"/>
</dbReference>
<keyword evidence="4 5" id="KW-0269">Exonuclease</keyword>
<dbReference type="InterPro" id="IPR025824">
    <property type="entry name" value="OB-fold_nuc-bd_dom"/>
</dbReference>
<dbReference type="Proteomes" id="UP000823960">
    <property type="component" value="Unassembled WGS sequence"/>
</dbReference>
<evidence type="ECO:0000313" key="10">
    <source>
        <dbReference type="Proteomes" id="UP000823960"/>
    </source>
</evidence>
<dbReference type="EMBL" id="DVOL01000080">
    <property type="protein sequence ID" value="HIV11148.1"/>
    <property type="molecule type" value="Genomic_DNA"/>
</dbReference>
<keyword evidence="3 5" id="KW-0378">Hydrolase</keyword>
<dbReference type="GO" id="GO:0009318">
    <property type="term" value="C:exodeoxyribonuclease VII complex"/>
    <property type="evidence" value="ECO:0007669"/>
    <property type="project" value="UniProtKB-UniRule"/>
</dbReference>
<name>A0A9D1NRU3_9FIRM</name>
<dbReference type="CDD" id="cd04489">
    <property type="entry name" value="ExoVII_LU_OBF"/>
    <property type="match status" value="1"/>
</dbReference>
<sequence>MSAILSVLAVNTLVSFKLKNDPKLRGIAVKGEISDISVSLSGVMYFTLCDESASLRCVMFERSLSRLGFYPEKGMSVIAFGGIDVYQRGGVYQLNCTQLVPDGSGSDAMRLKLLKEELAAKGIFSKPKKQLPAYPRQIAVVTSPAGAAIHDIKSVVKRRFPCAVITLYPAVVQGASAPLSIKEAMHSADSSGADVIILTRGGGSNEDLSCFNTKEAVMAVYSCTTPVISAIGHEIDTTLCDLAADMRAATPTAAAELATPDIKALEREITALRSSVAGETAKRLYHAESLIAGMVSIIKAYSPGNRLEALKKDALYSRSVLPGLLLSRLSKLEAEALGYTRTLKSLNPYNVLSRGYAIIERRDGIVADSSLLKTDDSIKIRMRDGFVHAVITDNGDKD</sequence>
<evidence type="ECO:0000256" key="4">
    <source>
        <dbReference type="ARBA" id="ARBA00022839"/>
    </source>
</evidence>
<evidence type="ECO:0000256" key="5">
    <source>
        <dbReference type="HAMAP-Rule" id="MF_00378"/>
    </source>
</evidence>
<comment type="caution">
    <text evidence="9">The sequence shown here is derived from an EMBL/GenBank/DDBJ whole genome shotgun (WGS) entry which is preliminary data.</text>
</comment>
<evidence type="ECO:0000259" key="8">
    <source>
        <dbReference type="Pfam" id="PF13742"/>
    </source>
</evidence>
<reference evidence="9" key="1">
    <citation type="submission" date="2020-10" db="EMBL/GenBank/DDBJ databases">
        <authorList>
            <person name="Gilroy R."/>
        </authorList>
    </citation>
    <scope>NUCLEOTIDE SEQUENCE</scope>
    <source>
        <strain evidence="9">1370</strain>
    </source>
</reference>
<evidence type="ECO:0000313" key="9">
    <source>
        <dbReference type="EMBL" id="HIV11148.1"/>
    </source>
</evidence>
<dbReference type="AlphaFoldDB" id="A0A9D1NRU3"/>
<evidence type="ECO:0000256" key="3">
    <source>
        <dbReference type="ARBA" id="ARBA00022801"/>
    </source>
</evidence>
<comment type="function">
    <text evidence="5">Bidirectionally degrades single-stranded DNA into large acid-insoluble oligonucleotides, which are then degraded further into small acid-soluble oligonucleotides.</text>
</comment>
<comment type="similarity">
    <text evidence="5 6">Belongs to the XseA family.</text>
</comment>
<reference evidence="9" key="2">
    <citation type="journal article" date="2021" name="PeerJ">
        <title>Extensive microbial diversity within the chicken gut microbiome revealed by metagenomics and culture.</title>
        <authorList>
            <person name="Gilroy R."/>
            <person name="Ravi A."/>
            <person name="Getino M."/>
            <person name="Pursley I."/>
            <person name="Horton D.L."/>
            <person name="Alikhan N.F."/>
            <person name="Baker D."/>
            <person name="Gharbi K."/>
            <person name="Hall N."/>
            <person name="Watson M."/>
            <person name="Adriaenssens E.M."/>
            <person name="Foster-Nyarko E."/>
            <person name="Jarju S."/>
            <person name="Secka A."/>
            <person name="Antonio M."/>
            <person name="Oren A."/>
            <person name="Chaudhuri R.R."/>
            <person name="La Ragione R."/>
            <person name="Hildebrand F."/>
            <person name="Pallen M.J."/>
        </authorList>
    </citation>
    <scope>NUCLEOTIDE SEQUENCE</scope>
    <source>
        <strain evidence="9">1370</strain>
    </source>
</reference>
<comment type="subcellular location">
    <subcellularLocation>
        <location evidence="5 6">Cytoplasm</location>
    </subcellularLocation>
</comment>
<gene>
    <name evidence="5 9" type="primary">xseA</name>
    <name evidence="9" type="ORF">IAD28_05600</name>
</gene>
<dbReference type="GO" id="GO:0006308">
    <property type="term" value="P:DNA catabolic process"/>
    <property type="evidence" value="ECO:0007669"/>
    <property type="project" value="UniProtKB-UniRule"/>
</dbReference>
<evidence type="ECO:0000256" key="6">
    <source>
        <dbReference type="RuleBase" id="RU004355"/>
    </source>
</evidence>
<keyword evidence="1 5" id="KW-0963">Cytoplasm</keyword>